<evidence type="ECO:0000313" key="1">
    <source>
        <dbReference type="EMBL" id="VTU06534.1"/>
    </source>
</evidence>
<comment type="caution">
    <text evidence="1">The sequence shown here is derived from an EMBL/GenBank/DDBJ whole genome shotgun (WGS) entry which is preliminary data.</text>
</comment>
<dbReference type="NCBIfam" id="NF040884">
    <property type="entry name" value="acetylneur_anom"/>
    <property type="match status" value="1"/>
</dbReference>
<dbReference type="InterPro" id="IPR037012">
    <property type="entry name" value="NanQ/TabA/YiaL_sf"/>
</dbReference>
<gene>
    <name evidence="1" type="ORF">SAMEA1410922_00537</name>
</gene>
<dbReference type="InterPro" id="IPR004375">
    <property type="entry name" value="NanQ/TabA/YiaL"/>
</dbReference>
<dbReference type="RefSeq" id="WP_135709375.1">
    <property type="nucleotide sequence ID" value="NZ_CABFKI010000002.1"/>
</dbReference>
<name>A0ABY6TJK9_9PAST</name>
<dbReference type="NCBIfam" id="TIGR00022">
    <property type="entry name" value="YhcH/YjgK/YiaL family protein"/>
    <property type="match status" value="1"/>
</dbReference>
<accession>A0ABY6TJK9</accession>
<dbReference type="InterPro" id="IPR049827">
    <property type="entry name" value="NanQ"/>
</dbReference>
<dbReference type="PANTHER" id="PTHR34986">
    <property type="entry name" value="EVOLVED BETA-GALACTOSIDASE SUBUNIT BETA"/>
    <property type="match status" value="1"/>
</dbReference>
<dbReference type="Proteomes" id="UP000308167">
    <property type="component" value="Unassembled WGS sequence"/>
</dbReference>
<protein>
    <submittedName>
        <fullName evidence="1">Uncharacterized protein, YhcH/YjgK/YiaL family</fullName>
    </submittedName>
</protein>
<proteinExistence type="predicted"/>
<keyword evidence="2" id="KW-1185">Reference proteome</keyword>
<reference evidence="1 2" key="1">
    <citation type="submission" date="2019-05" db="EMBL/GenBank/DDBJ databases">
        <authorList>
            <consortium name="Pathogen Informatics"/>
        </authorList>
    </citation>
    <scope>NUCLEOTIDE SEQUENCE [LARGE SCALE GENOMIC DNA]</scope>
    <source>
        <strain evidence="1 2">NM319</strain>
    </source>
</reference>
<evidence type="ECO:0000313" key="2">
    <source>
        <dbReference type="Proteomes" id="UP000308167"/>
    </source>
</evidence>
<dbReference type="PANTHER" id="PTHR34986:SF5">
    <property type="entry name" value="N-ACETYLNEURAMINATE ANOMERASE NANQ"/>
    <property type="match status" value="1"/>
</dbReference>
<dbReference type="GeneID" id="86154944"/>
<sequence>MYIGTLTRQDYQRDLPKVLAEVCDYLKTIDLHALENGRHDITEQIFMNVMTPTSEASENKKAELHHRYIDVQLIIDGIDGMEYGVETPDLSQYEEYHEEDDYQLTSVTIADKNWIEVRPQQFVVFYPYEPHKPCCNVNGRVAQLKKLVVKVPVELV</sequence>
<dbReference type="Gene3D" id="2.60.120.370">
    <property type="entry name" value="YhcH/YjgK/YiaL"/>
    <property type="match status" value="1"/>
</dbReference>
<dbReference type="SUPFAM" id="SSF51197">
    <property type="entry name" value="Clavaminate synthase-like"/>
    <property type="match status" value="1"/>
</dbReference>
<dbReference type="EMBL" id="CABFKI010000002">
    <property type="protein sequence ID" value="VTU06534.1"/>
    <property type="molecule type" value="Genomic_DNA"/>
</dbReference>
<organism evidence="1 2">
    <name type="scientific">Actinobacillus porcinus</name>
    <dbReference type="NCBI Taxonomy" id="51048"/>
    <lineage>
        <taxon>Bacteria</taxon>
        <taxon>Pseudomonadati</taxon>
        <taxon>Pseudomonadota</taxon>
        <taxon>Gammaproteobacteria</taxon>
        <taxon>Pasteurellales</taxon>
        <taxon>Pasteurellaceae</taxon>
        <taxon>Actinobacillus</taxon>
    </lineage>
</organism>
<dbReference type="Pfam" id="PF04074">
    <property type="entry name" value="DUF386"/>
    <property type="match status" value="1"/>
</dbReference>